<evidence type="ECO:0000313" key="5">
    <source>
        <dbReference type="Proteomes" id="UP001345827"/>
    </source>
</evidence>
<evidence type="ECO:0000256" key="1">
    <source>
        <dbReference type="SAM" id="SignalP"/>
    </source>
</evidence>
<dbReference type="InterPro" id="IPR005151">
    <property type="entry name" value="Tail-specific_protease"/>
</dbReference>
<dbReference type="PANTHER" id="PTHR37049">
    <property type="entry name" value="PEPTIDASE S41 FAMILY PROTEIN"/>
    <property type="match status" value="1"/>
</dbReference>
<feature type="domain" description="CPAF-like PDZ" evidence="3">
    <location>
        <begin position="169"/>
        <end position="280"/>
    </location>
</feature>
<evidence type="ECO:0000259" key="3">
    <source>
        <dbReference type="Pfam" id="PF23658"/>
    </source>
</evidence>
<feature type="chain" id="PRO_5043888920" description="Tail specific protease domain-containing protein" evidence="1">
    <location>
        <begin position="17"/>
        <end position="761"/>
    </location>
</feature>
<dbReference type="Proteomes" id="UP001345827">
    <property type="component" value="Unassembled WGS sequence"/>
</dbReference>
<dbReference type="EMBL" id="JAXLQG010000002">
    <property type="protein sequence ID" value="KAK5544125.1"/>
    <property type="molecule type" value="Genomic_DNA"/>
</dbReference>
<dbReference type="SUPFAM" id="SSF52096">
    <property type="entry name" value="ClpP/crotonase"/>
    <property type="match status" value="1"/>
</dbReference>
<dbReference type="PANTHER" id="PTHR37049:SF4">
    <property type="entry name" value="RHODANESE DOMAIN-CONTAINING PROTEIN"/>
    <property type="match status" value="1"/>
</dbReference>
<feature type="signal peptide" evidence="1">
    <location>
        <begin position="1"/>
        <end position="16"/>
    </location>
</feature>
<evidence type="ECO:0000259" key="2">
    <source>
        <dbReference type="Pfam" id="PF03572"/>
    </source>
</evidence>
<reference evidence="4 5" key="1">
    <citation type="submission" date="2023-06" db="EMBL/GenBank/DDBJ databases">
        <title>Black Yeasts Isolated from many extreme environments.</title>
        <authorList>
            <person name="Coleine C."/>
            <person name="Stajich J.E."/>
            <person name="Selbmann L."/>
        </authorList>
    </citation>
    <scope>NUCLEOTIDE SEQUENCE [LARGE SCALE GENOMIC DNA]</scope>
    <source>
        <strain evidence="4 5">CCFEE 5887</strain>
    </source>
</reference>
<dbReference type="Pfam" id="PF03572">
    <property type="entry name" value="Peptidase_S41"/>
    <property type="match status" value="1"/>
</dbReference>
<evidence type="ECO:0008006" key="6">
    <source>
        <dbReference type="Google" id="ProtNLM"/>
    </source>
</evidence>
<dbReference type="AlphaFoldDB" id="A0AAV9QK86"/>
<dbReference type="Gene3D" id="3.90.226.10">
    <property type="entry name" value="2-enoyl-CoA Hydratase, Chain A, domain 1"/>
    <property type="match status" value="1"/>
</dbReference>
<dbReference type="InterPro" id="IPR056186">
    <property type="entry name" value="PDZ_CPAF-rel"/>
</dbReference>
<dbReference type="GO" id="GO:0008236">
    <property type="term" value="F:serine-type peptidase activity"/>
    <property type="evidence" value="ECO:0007669"/>
    <property type="project" value="InterPro"/>
</dbReference>
<accession>A0AAV9QK86</accession>
<keyword evidence="5" id="KW-1185">Reference proteome</keyword>
<evidence type="ECO:0000313" key="4">
    <source>
        <dbReference type="EMBL" id="KAK5544125.1"/>
    </source>
</evidence>
<dbReference type="InterPro" id="IPR029045">
    <property type="entry name" value="ClpP/crotonase-like_dom_sf"/>
</dbReference>
<sequence length="761" mass="83274">MASRCLIEVLAGAVHAAAIATSNSSQTTTATTSIAACAQVSSYIGSQAKATPKATSWNVPYELAEACHQSVPFMKDDALDLADGLIAAMKFQSTLTYLKSPPADYPYPKVDLLGGLAEIRQKVQRAQYDGEIAFELDIKNLISRAHDGHLGFSPDGWSILSYRRGGPVLTSLVMEGESKPDIYAYDDVLQNLQNSNFKPSPVTGINGHNATEFLLELAYQGAGFQDLNAEWNNLFYTVQNDDPLFTYAIHGYPGNATVFTFGNGTVESYPNIAHTSHNFTGVDDGASFYDSYCNASNKEFTGPTKEIDETKSVWAAYPQPVMELSDLAMAGWLFNDSTIYDQVAVLSLKAFSEGNQPHDFQNSLKRFLKDCRSANKTHLIVDLSGNVGGQIVTGYELFKQLFPTLQIYSTGNLRATEELNVMGTYFTNWSSHNTDDTAQYLGFVESAALDGTDYLNASGTNFGSWDDFYGPNTVHGDNFTNLNRYNLSSPDYQETNRFNLSGYFSSAQIAPQPFLSENIILLTDGMCSSTCHTFSHLSRYQAKVKTVAIGGLVNTTGPMEYVGGVKGKQALSSFNMYEETLLFYDLADNKTLAAANKTSLKTLYELGDYLSLRSNGQRGLRFNLQNDIAQHDYEFLPLQFKSEAADCRLLGTAKMVQNITNLWHAVADQAFGFNNTKVFSGCVEGSTNQPTSLSGNATLWNNGHIQNVTTYVYPGSSDGDLSFASSSKESTNAAGSYRPCSWTAALFFGLTMAWGSSFFMS</sequence>
<dbReference type="Pfam" id="PF23658">
    <property type="entry name" value="PDZ_CPAF_rel"/>
    <property type="match status" value="1"/>
</dbReference>
<protein>
    <recommendedName>
        <fullName evidence="6">Tail specific protease domain-containing protein</fullName>
    </recommendedName>
</protein>
<dbReference type="GO" id="GO:0006508">
    <property type="term" value="P:proteolysis"/>
    <property type="evidence" value="ECO:0007669"/>
    <property type="project" value="InterPro"/>
</dbReference>
<name>A0AAV9QK86_9PEZI</name>
<comment type="caution">
    <text evidence="4">The sequence shown here is derived from an EMBL/GenBank/DDBJ whole genome shotgun (WGS) entry which is preliminary data.</text>
</comment>
<proteinExistence type="predicted"/>
<organism evidence="4 5">
    <name type="scientific">Vermiconidia calcicola</name>
    <dbReference type="NCBI Taxonomy" id="1690605"/>
    <lineage>
        <taxon>Eukaryota</taxon>
        <taxon>Fungi</taxon>
        <taxon>Dikarya</taxon>
        <taxon>Ascomycota</taxon>
        <taxon>Pezizomycotina</taxon>
        <taxon>Dothideomycetes</taxon>
        <taxon>Dothideomycetidae</taxon>
        <taxon>Mycosphaerellales</taxon>
        <taxon>Extremaceae</taxon>
        <taxon>Vermiconidia</taxon>
    </lineage>
</organism>
<feature type="domain" description="Tail specific protease" evidence="2">
    <location>
        <begin position="343"/>
        <end position="537"/>
    </location>
</feature>
<dbReference type="InterPro" id="IPR052766">
    <property type="entry name" value="S41A_metabolite_peptidase"/>
</dbReference>
<keyword evidence="1" id="KW-0732">Signal</keyword>
<gene>
    <name evidence="4" type="ORF">LTR25_001740</name>
</gene>